<dbReference type="EMBL" id="UYYA01000435">
    <property type="protein sequence ID" value="VDM53872.1"/>
    <property type="molecule type" value="Genomic_DNA"/>
</dbReference>
<dbReference type="SUPFAM" id="SSF49313">
    <property type="entry name" value="Cadherin-like"/>
    <property type="match status" value="1"/>
</dbReference>
<dbReference type="GO" id="GO:0007156">
    <property type="term" value="P:homophilic cell adhesion via plasma membrane adhesion molecules"/>
    <property type="evidence" value="ECO:0007669"/>
    <property type="project" value="InterPro"/>
</dbReference>
<reference evidence="7 8" key="2">
    <citation type="submission" date="2018-11" db="EMBL/GenBank/DDBJ databases">
        <authorList>
            <consortium name="Pathogen Informatics"/>
        </authorList>
    </citation>
    <scope>NUCLEOTIDE SEQUENCE [LARGE SCALE GENOMIC DNA]</scope>
    <source>
        <strain evidence="7 8">Costa Rica</strain>
    </source>
</reference>
<sequence length="399" mass="43627">MVQTAKIHVEVLSLSPTTHRGSTSTGTTTSSAVVFQETTPTDVFQRSTSSFTTTTTHETTKGIEMINTIASAVSTENSVAHQTAFSNSLSFTELSAGQLLAQASEASDKERLGSNSSHDFVSLPRQPILESHFKSSLSPNLADGLRTTQTTPFKELELIFEGVENNTLEIEKLLSKGDLLHGLALSVLSDSEGKRSPVNLSLDRSDLFDIRPKLLYPGSKAYLFAKGRPLDASTIPIKITAIAPGSTSTRELAFISVSRGQNFTENVEREDMSSVIEYDLFIPENAESGSIVGQIEDGESKRVVGPPGLFSLLGSDLILSCPDEGSCLDFEQQPTHYVLLVDAQGKRSSTAYVKINVLDVNDNRPRLQTSDHYIRLSHNRLVMPFIVQVRFYWIFACDS</sequence>
<dbReference type="PROSITE" id="PS00232">
    <property type="entry name" value="CADHERIN_1"/>
    <property type="match status" value="1"/>
</dbReference>
<keyword evidence="4" id="KW-0472">Membrane</keyword>
<protein>
    <submittedName>
        <fullName evidence="9">Cadherin domain-containing protein</fullName>
    </submittedName>
</protein>
<evidence type="ECO:0000256" key="5">
    <source>
        <dbReference type="PROSITE-ProRule" id="PRU00043"/>
    </source>
</evidence>
<keyword evidence="3 5" id="KW-0106">Calcium</keyword>
<evidence type="ECO:0000256" key="3">
    <source>
        <dbReference type="ARBA" id="ARBA00022837"/>
    </source>
</evidence>
<dbReference type="OrthoDB" id="6252479at2759"/>
<organism evidence="9">
    <name type="scientific">Angiostrongylus costaricensis</name>
    <name type="common">Nematode worm</name>
    <dbReference type="NCBI Taxonomy" id="334426"/>
    <lineage>
        <taxon>Eukaryota</taxon>
        <taxon>Metazoa</taxon>
        <taxon>Ecdysozoa</taxon>
        <taxon>Nematoda</taxon>
        <taxon>Chromadorea</taxon>
        <taxon>Rhabditida</taxon>
        <taxon>Rhabditina</taxon>
        <taxon>Rhabditomorpha</taxon>
        <taxon>Strongyloidea</taxon>
        <taxon>Metastrongylidae</taxon>
        <taxon>Angiostrongylus</taxon>
    </lineage>
</organism>
<reference evidence="9" key="1">
    <citation type="submission" date="2017-02" db="UniProtKB">
        <authorList>
            <consortium name="WormBaseParasite"/>
        </authorList>
    </citation>
    <scope>IDENTIFICATION</scope>
</reference>
<dbReference type="AlphaFoldDB" id="A0A0R3PE40"/>
<dbReference type="GO" id="GO:0005509">
    <property type="term" value="F:calcium ion binding"/>
    <property type="evidence" value="ECO:0007669"/>
    <property type="project" value="UniProtKB-UniRule"/>
</dbReference>
<evidence type="ECO:0000259" key="6">
    <source>
        <dbReference type="PROSITE" id="PS50268"/>
    </source>
</evidence>
<feature type="domain" description="Cadherin" evidence="6">
    <location>
        <begin position="328"/>
        <end position="367"/>
    </location>
</feature>
<dbReference type="Proteomes" id="UP000267027">
    <property type="component" value="Unassembled WGS sequence"/>
</dbReference>
<keyword evidence="2" id="KW-0677">Repeat</keyword>
<dbReference type="InterPro" id="IPR002126">
    <property type="entry name" value="Cadherin-like_dom"/>
</dbReference>
<keyword evidence="8" id="KW-1185">Reference proteome</keyword>
<accession>A0A0R3PE40</accession>
<evidence type="ECO:0000256" key="1">
    <source>
        <dbReference type="ARBA" id="ARBA00004370"/>
    </source>
</evidence>
<name>A0A0R3PE40_ANGCS</name>
<dbReference type="PROSITE" id="PS50268">
    <property type="entry name" value="CADHERIN_2"/>
    <property type="match status" value="1"/>
</dbReference>
<dbReference type="InterPro" id="IPR015919">
    <property type="entry name" value="Cadherin-like_sf"/>
</dbReference>
<evidence type="ECO:0000313" key="7">
    <source>
        <dbReference type="EMBL" id="VDM53872.1"/>
    </source>
</evidence>
<dbReference type="CDD" id="cd11304">
    <property type="entry name" value="Cadherin_repeat"/>
    <property type="match status" value="1"/>
</dbReference>
<proteinExistence type="predicted"/>
<evidence type="ECO:0000256" key="2">
    <source>
        <dbReference type="ARBA" id="ARBA00022737"/>
    </source>
</evidence>
<dbReference type="Gene3D" id="2.60.40.60">
    <property type="entry name" value="Cadherins"/>
    <property type="match status" value="1"/>
</dbReference>
<dbReference type="GO" id="GO:0005886">
    <property type="term" value="C:plasma membrane"/>
    <property type="evidence" value="ECO:0007669"/>
    <property type="project" value="InterPro"/>
</dbReference>
<gene>
    <name evidence="7" type="ORF">ACOC_LOCUS2287</name>
</gene>
<dbReference type="InterPro" id="IPR020894">
    <property type="entry name" value="Cadherin_CS"/>
</dbReference>
<evidence type="ECO:0000313" key="9">
    <source>
        <dbReference type="WBParaSite" id="ACOC_0000228601-mRNA-1"/>
    </source>
</evidence>
<dbReference type="STRING" id="334426.A0A0R3PE40"/>
<comment type="subcellular location">
    <subcellularLocation>
        <location evidence="1">Membrane</location>
    </subcellularLocation>
</comment>
<evidence type="ECO:0000313" key="8">
    <source>
        <dbReference type="Proteomes" id="UP000267027"/>
    </source>
</evidence>
<dbReference type="WBParaSite" id="ACOC_0000228601-mRNA-1">
    <property type="protein sequence ID" value="ACOC_0000228601-mRNA-1"/>
    <property type="gene ID" value="ACOC_0000228601"/>
</dbReference>
<evidence type="ECO:0000256" key="4">
    <source>
        <dbReference type="ARBA" id="ARBA00023136"/>
    </source>
</evidence>